<sequence length="517" mass="57068">MQSKAEVMHYPDKLSWVNVQNPADIKDSKTAKIIRSHAQREVRRRERQTKPRTLTKGSQKLGALHKDVASGEPNNQVVPDDGDAKRCEELSILPGVSETSQRELALALSSSDPFTKTPSTQSLCFQQIYRYMTIWHGEQASRVCGGRPDDQWRKWIPTITTEEVILYAQAFYVTLSFGVWSRHSNGPDALALKDQALALKHQAILLINHSLNNSTVAVSDASLASVVTLALATLIENLGIDNYTTHMNGLCKMIALKGGWEKARSSLRPSVLGDVLATCDYVGAIIFKTKLLYVPADVRPLQESPGRSPSFSQTSPLLSPRESYQPSEGSSLLQNLSQLLSKMQTLTSLFETHHGDASLHDTGKTAALIPANESFYSDDCRETSINYRMYQSLYLASIIYTRALSRDIPFGHPTNLSNMLLLREALEPTLLVGWRDLPGALLWVLLVGTAAEREGGEGNALAVNLSSTCNCIGFRHWDTVREILQSFMAIEKKVDERASRASGDQNGARLSAVGWAL</sequence>
<gene>
    <name evidence="2" type="ORF">ABVK25_007746</name>
</gene>
<accession>A0ABR4B563</accession>
<dbReference type="PANTHER" id="PTHR37540:SF5">
    <property type="entry name" value="TRANSCRIPTION FACTOR DOMAIN-CONTAINING PROTEIN"/>
    <property type="match status" value="1"/>
</dbReference>
<dbReference type="EMBL" id="JBHFEH010000030">
    <property type="protein sequence ID" value="KAL2052054.1"/>
    <property type="molecule type" value="Genomic_DNA"/>
</dbReference>
<dbReference type="PANTHER" id="PTHR37540">
    <property type="entry name" value="TRANSCRIPTION FACTOR (ACR-2), PUTATIVE-RELATED-RELATED"/>
    <property type="match status" value="1"/>
</dbReference>
<feature type="compositionally biased region" description="Polar residues" evidence="1">
    <location>
        <begin position="305"/>
        <end position="328"/>
    </location>
</feature>
<evidence type="ECO:0000313" key="2">
    <source>
        <dbReference type="EMBL" id="KAL2052054.1"/>
    </source>
</evidence>
<evidence type="ECO:0000256" key="1">
    <source>
        <dbReference type="SAM" id="MobiDB-lite"/>
    </source>
</evidence>
<dbReference type="Proteomes" id="UP001590951">
    <property type="component" value="Unassembled WGS sequence"/>
</dbReference>
<evidence type="ECO:0000313" key="3">
    <source>
        <dbReference type="Proteomes" id="UP001590951"/>
    </source>
</evidence>
<organism evidence="2 3">
    <name type="scientific">Lepraria finkii</name>
    <dbReference type="NCBI Taxonomy" id="1340010"/>
    <lineage>
        <taxon>Eukaryota</taxon>
        <taxon>Fungi</taxon>
        <taxon>Dikarya</taxon>
        <taxon>Ascomycota</taxon>
        <taxon>Pezizomycotina</taxon>
        <taxon>Lecanoromycetes</taxon>
        <taxon>OSLEUM clade</taxon>
        <taxon>Lecanoromycetidae</taxon>
        <taxon>Lecanorales</taxon>
        <taxon>Lecanorineae</taxon>
        <taxon>Stereocaulaceae</taxon>
        <taxon>Lepraria</taxon>
    </lineage>
</organism>
<evidence type="ECO:0008006" key="4">
    <source>
        <dbReference type="Google" id="ProtNLM"/>
    </source>
</evidence>
<protein>
    <recommendedName>
        <fullName evidence="4">Tachykinin family protein</fullName>
    </recommendedName>
</protein>
<comment type="caution">
    <text evidence="2">The sequence shown here is derived from an EMBL/GenBank/DDBJ whole genome shotgun (WGS) entry which is preliminary data.</text>
</comment>
<reference evidence="2 3" key="1">
    <citation type="submission" date="2024-09" db="EMBL/GenBank/DDBJ databases">
        <title>Rethinking Asexuality: The Enigmatic Case of Functional Sexual Genes in Lepraria (Stereocaulaceae).</title>
        <authorList>
            <person name="Doellman M."/>
            <person name="Sun Y."/>
            <person name="Barcenas-Pena A."/>
            <person name="Lumbsch H.T."/>
            <person name="Grewe F."/>
        </authorList>
    </citation>
    <scope>NUCLEOTIDE SEQUENCE [LARGE SCALE GENOMIC DNA]</scope>
    <source>
        <strain evidence="2 3">Grewe 0041</strain>
    </source>
</reference>
<keyword evidence="3" id="KW-1185">Reference proteome</keyword>
<name>A0ABR4B563_9LECA</name>
<proteinExistence type="predicted"/>
<feature type="region of interest" description="Disordered" evidence="1">
    <location>
        <begin position="33"/>
        <end position="64"/>
    </location>
</feature>
<feature type="region of interest" description="Disordered" evidence="1">
    <location>
        <begin position="301"/>
        <end position="328"/>
    </location>
</feature>